<feature type="region of interest" description="Disordered" evidence="6">
    <location>
        <begin position="85"/>
        <end position="117"/>
    </location>
</feature>
<reference evidence="8" key="2">
    <citation type="submission" date="2018-10" db="UniProtKB">
        <authorList>
            <consortium name="EnsemblPlants"/>
        </authorList>
    </citation>
    <scope>IDENTIFICATION</scope>
</reference>
<dbReference type="InterPro" id="IPR016177">
    <property type="entry name" value="DNA-bd_dom_sf"/>
</dbReference>
<dbReference type="PRINTS" id="PR00367">
    <property type="entry name" value="ETHRSPELEMNT"/>
</dbReference>
<protein>
    <recommendedName>
        <fullName evidence="7">AP2/ERF domain-containing protein</fullName>
    </recommendedName>
</protein>
<accession>A0A3B6TBV5</accession>
<dbReference type="PANTHER" id="PTHR31190">
    <property type="entry name" value="DNA-BINDING DOMAIN"/>
    <property type="match status" value="1"/>
</dbReference>
<dbReference type="Gramene" id="TraesCLE_scaffold_203591_01G000100.1">
    <property type="protein sequence ID" value="TraesCLE_scaffold_203591_01G000100.1"/>
    <property type="gene ID" value="TraesCLE_scaffold_203591_01G000100"/>
</dbReference>
<feature type="compositionally biased region" description="Basic and acidic residues" evidence="6">
    <location>
        <begin position="105"/>
        <end position="117"/>
    </location>
</feature>
<evidence type="ECO:0000256" key="5">
    <source>
        <dbReference type="ARBA" id="ARBA00023242"/>
    </source>
</evidence>
<dbReference type="Gramene" id="TraesROB_scaffold_038659_01G000100.1">
    <property type="protein sequence ID" value="TraesROB_scaffold_038659_01G000100.1"/>
    <property type="gene ID" value="TraesROB_scaffold_038659_01G000100"/>
</dbReference>
<dbReference type="Gramene" id="TraesCS7D02G031300.1">
    <property type="protein sequence ID" value="TraesCS7D02G031300.1.cds1"/>
    <property type="gene ID" value="TraesCS7D02G031300"/>
</dbReference>
<dbReference type="Gramene" id="TraesJUL7D03G04323720.1">
    <property type="protein sequence ID" value="TraesJUL7D03G04323720.1.CDS1"/>
    <property type="gene ID" value="TraesJUL7D03G04323720"/>
</dbReference>
<dbReference type="Gene3D" id="3.30.730.10">
    <property type="entry name" value="AP2/ERF domain"/>
    <property type="match status" value="1"/>
</dbReference>
<dbReference type="GO" id="GO:0009873">
    <property type="term" value="P:ethylene-activated signaling pathway"/>
    <property type="evidence" value="ECO:0007669"/>
    <property type="project" value="InterPro"/>
</dbReference>
<dbReference type="PROSITE" id="PS51032">
    <property type="entry name" value="AP2_ERF"/>
    <property type="match status" value="1"/>
</dbReference>
<dbReference type="InterPro" id="IPR036955">
    <property type="entry name" value="AP2/ERF_dom_sf"/>
</dbReference>
<keyword evidence="2" id="KW-0805">Transcription regulation</keyword>
<dbReference type="EnsemblPlants" id="TraesCS7D02G031300.1">
    <property type="protein sequence ID" value="TraesCS7D02G031300.1.cds1"/>
    <property type="gene ID" value="TraesCS7D02G031300"/>
</dbReference>
<dbReference type="InterPro" id="IPR044808">
    <property type="entry name" value="ERF_plant"/>
</dbReference>
<dbReference type="STRING" id="4565.A0A3B6TBV5"/>
<dbReference type="Gramene" id="TraesNOR7D03G04328650.1">
    <property type="protein sequence ID" value="TraesNOR7D03G04328650.1.CDS1"/>
    <property type="gene ID" value="TraesNOR7D03G04328650"/>
</dbReference>
<dbReference type="Gramene" id="TraesCAD_scaffold_029223_01G000100.1">
    <property type="protein sequence ID" value="TraesCAD_scaffold_029223_01G000100.1"/>
    <property type="gene ID" value="TraesCAD_scaffold_029223_01G000100"/>
</dbReference>
<dbReference type="AlphaFoldDB" id="A0A3B6TBV5"/>
<evidence type="ECO:0000256" key="4">
    <source>
        <dbReference type="ARBA" id="ARBA00023163"/>
    </source>
</evidence>
<organism evidence="8">
    <name type="scientific">Triticum aestivum</name>
    <name type="common">Wheat</name>
    <dbReference type="NCBI Taxonomy" id="4565"/>
    <lineage>
        <taxon>Eukaryota</taxon>
        <taxon>Viridiplantae</taxon>
        <taxon>Streptophyta</taxon>
        <taxon>Embryophyta</taxon>
        <taxon>Tracheophyta</taxon>
        <taxon>Spermatophyta</taxon>
        <taxon>Magnoliopsida</taxon>
        <taxon>Liliopsida</taxon>
        <taxon>Poales</taxon>
        <taxon>Poaceae</taxon>
        <taxon>BOP clade</taxon>
        <taxon>Pooideae</taxon>
        <taxon>Triticodae</taxon>
        <taxon>Triticeae</taxon>
        <taxon>Triticinae</taxon>
        <taxon>Triticum</taxon>
    </lineage>
</organism>
<dbReference type="Gramene" id="TraesWEE_scaffold_034448_01G000100.1">
    <property type="protein sequence ID" value="TraesWEE_scaffold_034448_01G000100.1"/>
    <property type="gene ID" value="TraesWEE_scaffold_034448_01G000100"/>
</dbReference>
<keyword evidence="9" id="KW-1185">Reference proteome</keyword>
<dbReference type="SMART" id="SM00380">
    <property type="entry name" value="AP2"/>
    <property type="match status" value="1"/>
</dbReference>
<proteinExistence type="predicted"/>
<dbReference type="PANTHER" id="PTHR31190:SF367">
    <property type="entry name" value="AP2_ERF DOMAIN-CONTAINING PROTEIN"/>
    <property type="match status" value="1"/>
</dbReference>
<feature type="region of interest" description="Disordered" evidence="6">
    <location>
        <begin position="218"/>
        <end position="239"/>
    </location>
</feature>
<dbReference type="Gramene" id="TraesPARA_EIv1.0_2510180.1">
    <property type="protein sequence ID" value="TraesPARA_EIv1.0_2510180.1.CDS1"/>
    <property type="gene ID" value="TraesPARA_EIv1.0_2510180"/>
</dbReference>
<dbReference type="Gramene" id="TraesKAR7D01G0013190.1">
    <property type="protein sequence ID" value="cds.TraesKAR7D01G0013190.1"/>
    <property type="gene ID" value="TraesKAR7D01G0013190"/>
</dbReference>
<dbReference type="Gramene" id="TraesMAC7D03G04272480.1">
    <property type="protein sequence ID" value="TraesMAC7D03G04272480.1.CDS1"/>
    <property type="gene ID" value="TraesMAC7D03G04272480"/>
</dbReference>
<sequence>MYSMEPHYDYNYIYNDLTYTHHDQSTYSPSGHYYDQQYTSSSSSFAHQQQLQLHFGGAIDDYHDYDMDQFKLSALVEVASTSTSILPTTNPGQAREEQGVANYQRRREPTEPHHRAAEEEPLIGVRKRPWGKYAAEIRDSTRNGARVWLGTFDTPQAAALAYDQAAFALRGANAVLNFPVSCVEKSLSGLGLGVATAGEAGDSPALALKRRHCIRKRKPKNDKMSAAVGGRKQSPQQEAAGASASCVLELEDLGADYLDELLELCDR</sequence>
<dbReference type="Proteomes" id="UP000019116">
    <property type="component" value="Chromosome 7D"/>
</dbReference>
<dbReference type="Gramene" id="TraesARI7D03G04355140.1">
    <property type="protein sequence ID" value="TraesARI7D03G04355140.1.CDS1"/>
    <property type="gene ID" value="TraesARI7D03G04355140"/>
</dbReference>
<evidence type="ECO:0000256" key="2">
    <source>
        <dbReference type="ARBA" id="ARBA00023015"/>
    </source>
</evidence>
<dbReference type="Gramene" id="TraesLAC7D03G04227040.1">
    <property type="protein sequence ID" value="TraesLAC7D03G04227040.1.CDS1"/>
    <property type="gene ID" value="TraesLAC7D03G04227040"/>
</dbReference>
<evidence type="ECO:0000256" key="6">
    <source>
        <dbReference type="SAM" id="MobiDB-lite"/>
    </source>
</evidence>
<dbReference type="Pfam" id="PF00847">
    <property type="entry name" value="AP2"/>
    <property type="match status" value="1"/>
</dbReference>
<dbReference type="OMA" id="HSHDGAW"/>
<comment type="subcellular location">
    <subcellularLocation>
        <location evidence="1">Nucleus</location>
    </subcellularLocation>
</comment>
<dbReference type="OrthoDB" id="670255at2759"/>
<dbReference type="GO" id="GO:0005634">
    <property type="term" value="C:nucleus"/>
    <property type="evidence" value="ECO:0007669"/>
    <property type="project" value="UniProtKB-SubCell"/>
</dbReference>
<keyword evidence="5" id="KW-0539">Nucleus</keyword>
<evidence type="ECO:0000313" key="9">
    <source>
        <dbReference type="Proteomes" id="UP000019116"/>
    </source>
</evidence>
<dbReference type="InterPro" id="IPR001471">
    <property type="entry name" value="AP2/ERF_dom"/>
</dbReference>
<dbReference type="Gramene" id="TraesSTA7D03G04273940.1">
    <property type="protein sequence ID" value="TraesSTA7D03G04273940.1.CDS1"/>
    <property type="gene ID" value="TraesSTA7D03G04273940"/>
</dbReference>
<dbReference type="Gramene" id="TraesSYM7D03G04333640.1">
    <property type="protein sequence ID" value="TraesSYM7D03G04333640.1.CDS1"/>
    <property type="gene ID" value="TraesSYM7D03G04333640"/>
</dbReference>
<dbReference type="GO" id="GO:0003677">
    <property type="term" value="F:DNA binding"/>
    <property type="evidence" value="ECO:0007669"/>
    <property type="project" value="UniProtKB-KW"/>
</dbReference>
<dbReference type="CDD" id="cd00018">
    <property type="entry name" value="AP2"/>
    <property type="match status" value="1"/>
</dbReference>
<evidence type="ECO:0000256" key="3">
    <source>
        <dbReference type="ARBA" id="ARBA00023125"/>
    </source>
</evidence>
<name>A0A3B6TBV5_WHEAT</name>
<evidence type="ECO:0000256" key="1">
    <source>
        <dbReference type="ARBA" id="ARBA00004123"/>
    </source>
</evidence>
<dbReference type="Gramene" id="TraesJAG7D03G04263540.1">
    <property type="protein sequence ID" value="TraesJAG7D03G04263540.1.CDS1"/>
    <property type="gene ID" value="TraesJAG7D03G04263540"/>
</dbReference>
<gene>
    <name evidence="8" type="primary">LOC123164966</name>
</gene>
<dbReference type="FunFam" id="3.30.730.10:FF:000001">
    <property type="entry name" value="Ethylene-responsive transcription factor 2"/>
    <property type="match status" value="1"/>
</dbReference>
<dbReference type="Gramene" id="TraesCS7D03G0071600.1">
    <property type="protein sequence ID" value="TraesCS7D03G0071600.1.CDS1"/>
    <property type="gene ID" value="TraesCS7D03G0071600"/>
</dbReference>
<evidence type="ECO:0000259" key="7">
    <source>
        <dbReference type="PROSITE" id="PS51032"/>
    </source>
</evidence>
<dbReference type="GO" id="GO:0003700">
    <property type="term" value="F:DNA-binding transcription factor activity"/>
    <property type="evidence" value="ECO:0007669"/>
    <property type="project" value="InterPro"/>
</dbReference>
<evidence type="ECO:0000313" key="8">
    <source>
        <dbReference type="EnsemblPlants" id="TraesCS7D02G031300.1.cds1"/>
    </source>
</evidence>
<feature type="domain" description="AP2/ERF" evidence="7">
    <location>
        <begin position="121"/>
        <end position="179"/>
    </location>
</feature>
<keyword evidence="3" id="KW-0238">DNA-binding</keyword>
<dbReference type="SMR" id="A0A3B6TBV5"/>
<keyword evidence="4" id="KW-0804">Transcription</keyword>
<reference evidence="8" key="1">
    <citation type="submission" date="2018-08" db="EMBL/GenBank/DDBJ databases">
        <authorList>
            <person name="Rossello M."/>
        </authorList>
    </citation>
    <scope>NUCLEOTIDE SEQUENCE [LARGE SCALE GENOMIC DNA]</scope>
    <source>
        <strain evidence="8">cv. Chinese Spring</strain>
    </source>
</reference>
<dbReference type="SUPFAM" id="SSF54171">
    <property type="entry name" value="DNA-binding domain"/>
    <property type="match status" value="1"/>
</dbReference>